<proteinExistence type="predicted"/>
<reference evidence="1" key="1">
    <citation type="submission" date="2020-01" db="EMBL/GenBank/DDBJ databases">
        <authorList>
            <consortium name="DOE Joint Genome Institute"/>
            <person name="Haridas S."/>
            <person name="Albert R."/>
            <person name="Binder M."/>
            <person name="Bloem J."/>
            <person name="Labutti K."/>
            <person name="Salamov A."/>
            <person name="Andreopoulos B."/>
            <person name="Baker S.E."/>
            <person name="Barry K."/>
            <person name="Bills G."/>
            <person name="Bluhm B.H."/>
            <person name="Cannon C."/>
            <person name="Castanera R."/>
            <person name="Culley D.E."/>
            <person name="Daum C."/>
            <person name="Ezra D."/>
            <person name="Gonzalez J.B."/>
            <person name="Henrissat B."/>
            <person name="Kuo A."/>
            <person name="Liang C."/>
            <person name="Lipzen A."/>
            <person name="Lutzoni F."/>
            <person name="Magnuson J."/>
            <person name="Mondo S."/>
            <person name="Nolan M."/>
            <person name="Ohm R."/>
            <person name="Pangilinan J."/>
            <person name="Park H.-J."/>
            <person name="Ramirez L."/>
            <person name="Alfaro M."/>
            <person name="Sun H."/>
            <person name="Tritt A."/>
            <person name="Yoshinaga Y."/>
            <person name="Zwiers L.-H."/>
            <person name="Turgeon B.G."/>
            <person name="Goodwin S.B."/>
            <person name="Spatafora J.W."/>
            <person name="Crous P.W."/>
            <person name="Grigoriev I.V."/>
        </authorList>
    </citation>
    <scope>NUCLEOTIDE SEQUENCE</scope>
    <source>
        <strain evidence="1">P77</strain>
    </source>
</reference>
<organism evidence="1 2">
    <name type="scientific">Decorospora gaudefroyi</name>
    <dbReference type="NCBI Taxonomy" id="184978"/>
    <lineage>
        <taxon>Eukaryota</taxon>
        <taxon>Fungi</taxon>
        <taxon>Dikarya</taxon>
        <taxon>Ascomycota</taxon>
        <taxon>Pezizomycotina</taxon>
        <taxon>Dothideomycetes</taxon>
        <taxon>Pleosporomycetidae</taxon>
        <taxon>Pleosporales</taxon>
        <taxon>Pleosporineae</taxon>
        <taxon>Pleosporaceae</taxon>
        <taxon>Decorospora</taxon>
    </lineage>
</organism>
<gene>
    <name evidence="1" type="ORF">BDW02DRAFT_599588</name>
</gene>
<dbReference type="Proteomes" id="UP000800040">
    <property type="component" value="Unassembled WGS sequence"/>
</dbReference>
<dbReference type="OrthoDB" id="10305939at2759"/>
<evidence type="ECO:0000313" key="1">
    <source>
        <dbReference type="EMBL" id="KAF1832822.1"/>
    </source>
</evidence>
<accession>A0A6A5KCW5</accession>
<keyword evidence="2" id="KW-1185">Reference proteome</keyword>
<evidence type="ECO:0000313" key="2">
    <source>
        <dbReference type="Proteomes" id="UP000800040"/>
    </source>
</evidence>
<dbReference type="EMBL" id="ML975330">
    <property type="protein sequence ID" value="KAF1832822.1"/>
    <property type="molecule type" value="Genomic_DNA"/>
</dbReference>
<sequence>MASATTGSVLTTRAVPPSQCDASIPAVDIAGDYVLTNYGASANDWHFVTVTGSGNNYKWSNKAGVAWKLAREKGRKEVFGVGKECPYYDDGYTMAKVETRMQPGGVKMATAIHGPWDEVYTRKSLVDPWHPVFCPFGNVDATCWADTAYQKCAADRQGAYDVIMAEKAGGQEAMYYKYLCVTATC</sequence>
<protein>
    <submittedName>
        <fullName evidence="1">Uncharacterized protein</fullName>
    </submittedName>
</protein>
<name>A0A6A5KCW5_9PLEO</name>
<dbReference type="AlphaFoldDB" id="A0A6A5KCW5"/>